<dbReference type="PANTHER" id="PTHR21137">
    <property type="entry name" value="ODORANT RECEPTOR"/>
    <property type="match status" value="1"/>
</dbReference>
<evidence type="ECO:0000256" key="5">
    <source>
        <dbReference type="ARBA" id="ARBA00022725"/>
    </source>
</evidence>
<dbReference type="GO" id="GO:0004984">
    <property type="term" value="F:olfactory receptor activity"/>
    <property type="evidence" value="ECO:0007669"/>
    <property type="project" value="InterPro"/>
</dbReference>
<dbReference type="Pfam" id="PF02949">
    <property type="entry name" value="7tm_6"/>
    <property type="match status" value="1"/>
</dbReference>
<feature type="transmembrane region" description="Helical" evidence="10">
    <location>
        <begin position="313"/>
        <end position="335"/>
    </location>
</feature>
<proteinExistence type="inferred from homology"/>
<evidence type="ECO:0000256" key="10">
    <source>
        <dbReference type="RuleBase" id="RU351113"/>
    </source>
</evidence>
<keyword evidence="12" id="KW-1185">Reference proteome</keyword>
<dbReference type="GO" id="GO:0005886">
    <property type="term" value="C:plasma membrane"/>
    <property type="evidence" value="ECO:0007669"/>
    <property type="project" value="UniProtKB-SubCell"/>
</dbReference>
<feature type="transmembrane region" description="Helical" evidence="10">
    <location>
        <begin position="282"/>
        <end position="307"/>
    </location>
</feature>
<gene>
    <name evidence="11" type="ORF">GWI33_007911</name>
</gene>
<dbReference type="GO" id="GO:0005549">
    <property type="term" value="F:odorant binding"/>
    <property type="evidence" value="ECO:0007669"/>
    <property type="project" value="InterPro"/>
</dbReference>
<dbReference type="PANTHER" id="PTHR21137:SF35">
    <property type="entry name" value="ODORANT RECEPTOR 19A-RELATED"/>
    <property type="match status" value="1"/>
</dbReference>
<keyword evidence="6 10" id="KW-1133">Transmembrane helix</keyword>
<accession>A0A834MCL9</accession>
<comment type="caution">
    <text evidence="10">Lacks conserved residue(s) required for the propagation of feature annotation.</text>
</comment>
<evidence type="ECO:0000256" key="9">
    <source>
        <dbReference type="ARBA" id="ARBA00023224"/>
    </source>
</evidence>
<keyword evidence="3 10" id="KW-0716">Sensory transduction</keyword>
<evidence type="ECO:0000256" key="2">
    <source>
        <dbReference type="ARBA" id="ARBA00022475"/>
    </source>
</evidence>
<keyword evidence="4 10" id="KW-0812">Transmembrane</keyword>
<keyword evidence="5 10" id="KW-0552">Olfaction</keyword>
<evidence type="ECO:0000256" key="6">
    <source>
        <dbReference type="ARBA" id="ARBA00022989"/>
    </source>
</evidence>
<evidence type="ECO:0000256" key="7">
    <source>
        <dbReference type="ARBA" id="ARBA00023136"/>
    </source>
</evidence>
<dbReference type="Proteomes" id="UP000625711">
    <property type="component" value="Unassembled WGS sequence"/>
</dbReference>
<reference evidence="11" key="1">
    <citation type="submission" date="2020-08" db="EMBL/GenBank/DDBJ databases">
        <title>Genome sequencing and assembly of the red palm weevil Rhynchophorus ferrugineus.</title>
        <authorList>
            <person name="Dias G.B."/>
            <person name="Bergman C.M."/>
            <person name="Manee M."/>
        </authorList>
    </citation>
    <scope>NUCLEOTIDE SEQUENCE</scope>
    <source>
        <strain evidence="11">AA-2017</strain>
        <tissue evidence="11">Whole larva</tissue>
    </source>
</reference>
<dbReference type="InterPro" id="IPR004117">
    <property type="entry name" value="7tm6_olfct_rcpt"/>
</dbReference>
<keyword evidence="2" id="KW-1003">Cell membrane</keyword>
<dbReference type="OrthoDB" id="7545962at2759"/>
<dbReference type="EMBL" id="JAACXV010000384">
    <property type="protein sequence ID" value="KAF7278848.1"/>
    <property type="molecule type" value="Genomic_DNA"/>
</dbReference>
<evidence type="ECO:0000256" key="4">
    <source>
        <dbReference type="ARBA" id="ARBA00022692"/>
    </source>
</evidence>
<sequence length="410" mass="47619">MSIWLQNTKSKLYNAFLLQFIPLRVYGLYPFNGWPRHVYDIYAMIMYVILIVPVPILASIYVGKLLSSSNGSINMVEISDSLMVITEMGVNIFKYLDLKLHPNSIKKTMDWLNFPLFNNFDKRQERMIEQAYDFCRKFYFLFFLSCCSTLLTWASKSLFSNNRKFPVEIWLPFDPYENSFVYYFLHLYIFLSATNTVFCNSALDTLITGLIYQAAIQVRIIKSTVANLQAIADEKLLKPDGILSLEPAMKATKKNNIIYGEIARCVRRYGQVKRFVADIEDVYSFALFSQFAISVLLICFQCLQLSIVEPLSYRFFYIITTLITTTSEVFMYCYAGSLIYNETLSLNSDLYISNWLDLDLKCQKALIIIMEYGKHPFIIRAGKLVDLSLDTFTLIIRRSYSLLAILQNYN</sequence>
<dbReference type="AlphaFoldDB" id="A0A834MCL9"/>
<evidence type="ECO:0000313" key="11">
    <source>
        <dbReference type="EMBL" id="KAF7278848.1"/>
    </source>
</evidence>
<feature type="transmembrane region" description="Helical" evidence="10">
    <location>
        <begin position="180"/>
        <end position="203"/>
    </location>
</feature>
<comment type="similarity">
    <text evidence="10">Belongs to the insect chemoreceptor superfamily. Heteromeric odorant receptor channel (TC 1.A.69) family.</text>
</comment>
<dbReference type="GO" id="GO:0007165">
    <property type="term" value="P:signal transduction"/>
    <property type="evidence" value="ECO:0007669"/>
    <property type="project" value="UniProtKB-KW"/>
</dbReference>
<comment type="caution">
    <text evidence="11">The sequence shown here is derived from an EMBL/GenBank/DDBJ whole genome shotgun (WGS) entry which is preliminary data.</text>
</comment>
<evidence type="ECO:0000313" key="12">
    <source>
        <dbReference type="Proteomes" id="UP000625711"/>
    </source>
</evidence>
<keyword evidence="9 10" id="KW-0807">Transducer</keyword>
<organism evidence="11 12">
    <name type="scientific">Rhynchophorus ferrugineus</name>
    <name type="common">Red palm weevil</name>
    <name type="synonym">Curculio ferrugineus</name>
    <dbReference type="NCBI Taxonomy" id="354439"/>
    <lineage>
        <taxon>Eukaryota</taxon>
        <taxon>Metazoa</taxon>
        <taxon>Ecdysozoa</taxon>
        <taxon>Arthropoda</taxon>
        <taxon>Hexapoda</taxon>
        <taxon>Insecta</taxon>
        <taxon>Pterygota</taxon>
        <taxon>Neoptera</taxon>
        <taxon>Endopterygota</taxon>
        <taxon>Coleoptera</taxon>
        <taxon>Polyphaga</taxon>
        <taxon>Cucujiformia</taxon>
        <taxon>Curculionidae</taxon>
        <taxon>Dryophthorinae</taxon>
        <taxon>Rhynchophorus</taxon>
    </lineage>
</organism>
<evidence type="ECO:0000256" key="8">
    <source>
        <dbReference type="ARBA" id="ARBA00023170"/>
    </source>
</evidence>
<name>A0A834MCL9_RHYFE</name>
<evidence type="ECO:0000256" key="1">
    <source>
        <dbReference type="ARBA" id="ARBA00004651"/>
    </source>
</evidence>
<feature type="transmembrane region" description="Helical" evidence="10">
    <location>
        <begin position="12"/>
        <end position="29"/>
    </location>
</feature>
<keyword evidence="8 10" id="KW-0675">Receptor</keyword>
<feature type="transmembrane region" description="Helical" evidence="10">
    <location>
        <begin position="41"/>
        <end position="62"/>
    </location>
</feature>
<evidence type="ECO:0000256" key="3">
    <source>
        <dbReference type="ARBA" id="ARBA00022606"/>
    </source>
</evidence>
<comment type="subcellular location">
    <subcellularLocation>
        <location evidence="1 10">Cell membrane</location>
        <topology evidence="1 10">Multi-pass membrane protein</topology>
    </subcellularLocation>
</comment>
<keyword evidence="7 10" id="KW-0472">Membrane</keyword>
<feature type="transmembrane region" description="Helical" evidence="10">
    <location>
        <begin position="138"/>
        <end position="160"/>
    </location>
</feature>
<protein>
    <recommendedName>
        <fullName evidence="10">Odorant receptor</fullName>
    </recommendedName>
</protein>